<keyword evidence="6 13" id="KW-0228">DNA excision</keyword>
<dbReference type="InterPro" id="IPR006935">
    <property type="entry name" value="Helicase/UvrB_N"/>
</dbReference>
<evidence type="ECO:0000256" key="2">
    <source>
        <dbReference type="ARBA" id="ARBA00008533"/>
    </source>
</evidence>
<dbReference type="PANTHER" id="PTHR24029">
    <property type="entry name" value="UVRABC SYSTEM PROTEIN B"/>
    <property type="match status" value="1"/>
</dbReference>
<dbReference type="SMART" id="SM00490">
    <property type="entry name" value="HELICc"/>
    <property type="match status" value="1"/>
</dbReference>
<dbReference type="Pfam" id="PF12344">
    <property type="entry name" value="UvrB"/>
    <property type="match status" value="1"/>
</dbReference>
<dbReference type="InterPro" id="IPR014001">
    <property type="entry name" value="Helicase_ATP-bd"/>
</dbReference>
<evidence type="ECO:0000259" key="17">
    <source>
        <dbReference type="PROSITE" id="PS51192"/>
    </source>
</evidence>
<dbReference type="Gene3D" id="4.10.860.10">
    <property type="entry name" value="UVR domain"/>
    <property type="match status" value="1"/>
</dbReference>
<dbReference type="SUPFAM" id="SSF46600">
    <property type="entry name" value="C-terminal UvrC-binding domain of UvrB"/>
    <property type="match status" value="1"/>
</dbReference>
<name>A0A370FD18_9BURK</name>
<feature type="domain" description="UVR" evidence="16">
    <location>
        <begin position="649"/>
        <end position="684"/>
    </location>
</feature>
<feature type="coiled-coil region" evidence="15">
    <location>
        <begin position="645"/>
        <end position="672"/>
    </location>
</feature>
<keyword evidence="7 13" id="KW-0067">ATP-binding</keyword>
<dbReference type="InterPro" id="IPR027417">
    <property type="entry name" value="P-loop_NTPase"/>
</dbReference>
<evidence type="ECO:0000256" key="7">
    <source>
        <dbReference type="ARBA" id="ARBA00022840"/>
    </source>
</evidence>
<dbReference type="Pfam" id="PF17757">
    <property type="entry name" value="UvrB_inter"/>
    <property type="match status" value="1"/>
</dbReference>
<dbReference type="Pfam" id="PF04851">
    <property type="entry name" value="ResIII"/>
    <property type="match status" value="1"/>
</dbReference>
<feature type="domain" description="Helicase C-terminal" evidence="18">
    <location>
        <begin position="452"/>
        <end position="618"/>
    </location>
</feature>
<evidence type="ECO:0000259" key="16">
    <source>
        <dbReference type="PROSITE" id="PS50151"/>
    </source>
</evidence>
<comment type="function">
    <text evidence="13">The UvrABC repair system catalyzes the recognition and processing of DNA lesions. A damage recognition complex composed of 2 UvrA and 2 UvrB subunits scans DNA for abnormalities. Upon binding of the UvrA(2)B(2) complex to a putative damaged site, the DNA wraps around one UvrB monomer. DNA wrap is dependent on ATP binding by UvrB and probably causes local melting of the DNA helix, facilitating insertion of UvrB beta-hairpin between the DNA strands. Then UvrB probes one DNA strand for the presence of a lesion. If a lesion is found the UvrA subunits dissociate and the UvrB-DNA preincision complex is formed. This complex is subsequently bound by UvrC and the second UvrB is released. If no lesion is found, the DNA wraps around the other UvrB subunit that will check the other stand for damage.</text>
</comment>
<dbReference type="Proteomes" id="UP000255265">
    <property type="component" value="Unassembled WGS sequence"/>
</dbReference>
<reference evidence="19 20" key="1">
    <citation type="submission" date="2018-07" db="EMBL/GenBank/DDBJ databases">
        <title>Genomic Encyclopedia of Type Strains, Phase IV (KMG-IV): sequencing the most valuable type-strain genomes for metagenomic binning, comparative biology and taxonomic classification.</title>
        <authorList>
            <person name="Goeker M."/>
        </authorList>
    </citation>
    <scope>NUCLEOTIDE SEQUENCE [LARGE SCALE GENOMIC DNA]</scope>
    <source>
        <strain evidence="19 20">DSM 21352</strain>
    </source>
</reference>
<evidence type="ECO:0000259" key="18">
    <source>
        <dbReference type="PROSITE" id="PS51194"/>
    </source>
</evidence>
<dbReference type="GO" id="GO:0009380">
    <property type="term" value="C:excinuclease repair complex"/>
    <property type="evidence" value="ECO:0007669"/>
    <property type="project" value="InterPro"/>
</dbReference>
<evidence type="ECO:0000256" key="1">
    <source>
        <dbReference type="ARBA" id="ARBA00004496"/>
    </source>
</evidence>
<dbReference type="InterPro" id="IPR024759">
    <property type="entry name" value="UvrB_YAD/RRR_dom"/>
</dbReference>
<dbReference type="GO" id="GO:0003677">
    <property type="term" value="F:DNA binding"/>
    <property type="evidence" value="ECO:0007669"/>
    <property type="project" value="UniProtKB-UniRule"/>
</dbReference>
<evidence type="ECO:0000256" key="15">
    <source>
        <dbReference type="SAM" id="Coils"/>
    </source>
</evidence>
<keyword evidence="8 13" id="KW-0267">Excision nuclease</keyword>
<evidence type="ECO:0000256" key="12">
    <source>
        <dbReference type="ARBA" id="ARBA00029504"/>
    </source>
</evidence>
<feature type="binding site" evidence="13">
    <location>
        <begin position="61"/>
        <end position="68"/>
    </location>
    <ligand>
        <name>ATP</name>
        <dbReference type="ChEBI" id="CHEBI:30616"/>
    </ligand>
</feature>
<evidence type="ECO:0000256" key="4">
    <source>
        <dbReference type="ARBA" id="ARBA00022741"/>
    </source>
</evidence>
<keyword evidence="9 13" id="KW-0234">DNA repair</keyword>
<dbReference type="GO" id="GO:0006289">
    <property type="term" value="P:nucleotide-excision repair"/>
    <property type="evidence" value="ECO:0007669"/>
    <property type="project" value="UniProtKB-UniRule"/>
</dbReference>
<keyword evidence="10 13" id="KW-0742">SOS response</keyword>
<dbReference type="NCBIfam" id="TIGR00631">
    <property type="entry name" value="uvrb"/>
    <property type="match status" value="1"/>
</dbReference>
<evidence type="ECO:0000256" key="9">
    <source>
        <dbReference type="ARBA" id="ARBA00023204"/>
    </source>
</evidence>
<keyword evidence="5 13" id="KW-0227">DNA damage</keyword>
<dbReference type="STRING" id="433924.NS331_08050"/>
<evidence type="ECO:0000313" key="20">
    <source>
        <dbReference type="Proteomes" id="UP000255265"/>
    </source>
</evidence>
<evidence type="ECO:0000256" key="5">
    <source>
        <dbReference type="ARBA" id="ARBA00022763"/>
    </source>
</evidence>
<proteinExistence type="inferred from homology"/>
<dbReference type="CDD" id="cd17916">
    <property type="entry name" value="DEXHc_UvrB"/>
    <property type="match status" value="1"/>
</dbReference>
<evidence type="ECO:0000256" key="8">
    <source>
        <dbReference type="ARBA" id="ARBA00022881"/>
    </source>
</evidence>
<dbReference type="AlphaFoldDB" id="A0A370FD18"/>
<evidence type="ECO:0000256" key="10">
    <source>
        <dbReference type="ARBA" id="ARBA00023236"/>
    </source>
</evidence>
<dbReference type="OrthoDB" id="9806651at2"/>
<comment type="domain">
    <text evidence="13">The beta-hairpin motif is involved in DNA binding.</text>
</comment>
<comment type="similarity">
    <text evidence="2 13 14">Belongs to the UvrB family.</text>
</comment>
<evidence type="ECO:0000256" key="3">
    <source>
        <dbReference type="ARBA" id="ARBA00022490"/>
    </source>
</evidence>
<dbReference type="InterPro" id="IPR001943">
    <property type="entry name" value="UVR_dom"/>
</dbReference>
<dbReference type="InterPro" id="IPR036876">
    <property type="entry name" value="UVR_dom_sf"/>
</dbReference>
<keyword evidence="4 13" id="KW-0547">Nucleotide-binding</keyword>
<protein>
    <recommendedName>
        <fullName evidence="12 13">UvrABC system protein B</fullName>
        <shortName evidence="13">Protein UvrB</shortName>
    </recommendedName>
    <alternativeName>
        <fullName evidence="13">Excinuclease ABC subunit B</fullName>
    </alternativeName>
</protein>
<comment type="subunit">
    <text evidence="11 13 14">Forms a heterotetramer with UvrA during the search for lesions. Interacts with UvrC in an incision complex.</text>
</comment>
<dbReference type="CDD" id="cd18790">
    <property type="entry name" value="SF2_C_UvrB"/>
    <property type="match status" value="1"/>
</dbReference>
<dbReference type="PANTHER" id="PTHR24029:SF0">
    <property type="entry name" value="UVRABC SYSTEM PROTEIN B"/>
    <property type="match status" value="1"/>
</dbReference>
<dbReference type="Gene3D" id="3.40.50.300">
    <property type="entry name" value="P-loop containing nucleotide triphosphate hydrolases"/>
    <property type="match status" value="3"/>
</dbReference>
<evidence type="ECO:0000256" key="6">
    <source>
        <dbReference type="ARBA" id="ARBA00022769"/>
    </source>
</evidence>
<evidence type="ECO:0000256" key="11">
    <source>
        <dbReference type="ARBA" id="ARBA00026033"/>
    </source>
</evidence>
<accession>A0A370FD18</accession>
<feature type="short sequence motif" description="Beta-hairpin" evidence="13">
    <location>
        <begin position="114"/>
        <end position="137"/>
    </location>
</feature>
<comment type="caution">
    <text evidence="19">The sequence shown here is derived from an EMBL/GenBank/DDBJ whole genome shotgun (WGS) entry which is preliminary data.</text>
</comment>
<dbReference type="PROSITE" id="PS51192">
    <property type="entry name" value="HELICASE_ATP_BIND_1"/>
    <property type="match status" value="1"/>
</dbReference>
<dbReference type="EMBL" id="QQAV01000009">
    <property type="protein sequence ID" value="RDI21406.1"/>
    <property type="molecule type" value="Genomic_DNA"/>
</dbReference>
<keyword evidence="3 13" id="KW-0963">Cytoplasm</keyword>
<dbReference type="GO" id="GO:0009432">
    <property type="term" value="P:SOS response"/>
    <property type="evidence" value="ECO:0007669"/>
    <property type="project" value="UniProtKB-UniRule"/>
</dbReference>
<dbReference type="Pfam" id="PF02151">
    <property type="entry name" value="UVR"/>
    <property type="match status" value="1"/>
</dbReference>
<sequence>MTADLQTADDAAAPAKGEFVRYPDSPFELFQPYPPAGDQPKAIEQLVEGVQDGEVFQTLLGVTGSGKTYTMANVIARLGRPAIVFAPNKTLAAQLYSEFREFFPKNAVEYFVSYYDYYQPEAYVPQRDLFIEKDSSINEHIEQMRLSATKSVLERRDVVIVATVSAIYGIGAPEDYTEMRFIMRVGDKIGQRDVIGRLIRMQYTRNEQDFSRGAFRVRGDTIDVFPAEHSELAIRIELFDDEIESLSLFDPLTGRVRQKIPRFTIYPSSHYVTPRDKTLRAVDTIKLELADRVKELVGGGKLVEAQRLEQRTRFDLEMLAEIGHCKGIENYTRHLSGAAPGDPPATLTDYLPKDALMFLDESHQMIGQLAAMYNGDRARKTTLVEYGFRLPSALDNRPLKFEEFERRMRQCIFVSATPAAYEQEHAGQVVEQLVRPTGLIDPEVEVRPATHQVDDVLGEIRIRVEKNERVLITTLTKRMAEQLTEYLSDNGVKVRYLHSDVDTVERVEIIRDLRLGSFDVLVGINLLREGLDIPEVSLVAILDADKEGFLRAERSLIQTIGRAARNLHGKAILYADTITASMNKAIGETQRRRERQIAFNEANGIVPRSIVKQVRELIDGVYGEKSVKEAGKREVERARVEDMSERDVAKEIKRLEKQMLEHARNLEFEKAARVRDQLALLREQAFGAAGGDNIAVLPVGGRK</sequence>
<dbReference type="InterPro" id="IPR001650">
    <property type="entry name" value="Helicase_C-like"/>
</dbReference>
<feature type="domain" description="Helicase ATP-binding" evidence="17">
    <location>
        <begin position="48"/>
        <end position="183"/>
    </location>
</feature>
<evidence type="ECO:0000256" key="13">
    <source>
        <dbReference type="HAMAP-Rule" id="MF_00204"/>
    </source>
</evidence>
<dbReference type="RefSeq" id="WP_114804110.1">
    <property type="nucleotide sequence ID" value="NZ_QQAV01000009.1"/>
</dbReference>
<dbReference type="SMART" id="SM00487">
    <property type="entry name" value="DEXDc"/>
    <property type="match status" value="1"/>
</dbReference>
<dbReference type="PROSITE" id="PS51194">
    <property type="entry name" value="HELICASE_CTER"/>
    <property type="match status" value="1"/>
</dbReference>
<dbReference type="GO" id="GO:0005737">
    <property type="term" value="C:cytoplasm"/>
    <property type="evidence" value="ECO:0007669"/>
    <property type="project" value="UniProtKB-SubCell"/>
</dbReference>
<dbReference type="InterPro" id="IPR041471">
    <property type="entry name" value="UvrB_inter"/>
</dbReference>
<dbReference type="GO" id="GO:0009381">
    <property type="term" value="F:excinuclease ABC activity"/>
    <property type="evidence" value="ECO:0007669"/>
    <property type="project" value="UniProtKB-UniRule"/>
</dbReference>
<dbReference type="InterPro" id="IPR004807">
    <property type="entry name" value="UvrB"/>
</dbReference>
<comment type="subcellular location">
    <subcellularLocation>
        <location evidence="1 13 14">Cytoplasm</location>
    </subcellularLocation>
</comment>
<evidence type="ECO:0000256" key="14">
    <source>
        <dbReference type="RuleBase" id="RU003587"/>
    </source>
</evidence>
<dbReference type="Pfam" id="PF00271">
    <property type="entry name" value="Helicase_C"/>
    <property type="match status" value="1"/>
</dbReference>
<dbReference type="NCBIfam" id="NF003673">
    <property type="entry name" value="PRK05298.1"/>
    <property type="match status" value="1"/>
</dbReference>
<gene>
    <name evidence="13" type="primary">uvrB</name>
    <name evidence="19" type="ORF">DFR41_109205</name>
</gene>
<dbReference type="SUPFAM" id="SSF52540">
    <property type="entry name" value="P-loop containing nucleoside triphosphate hydrolases"/>
    <property type="match status" value="2"/>
</dbReference>
<organism evidence="19 20">
    <name type="scientific">Pseudacidovorax intermedius</name>
    <dbReference type="NCBI Taxonomy" id="433924"/>
    <lineage>
        <taxon>Bacteria</taxon>
        <taxon>Pseudomonadati</taxon>
        <taxon>Pseudomonadota</taxon>
        <taxon>Betaproteobacteria</taxon>
        <taxon>Burkholderiales</taxon>
        <taxon>Comamonadaceae</taxon>
        <taxon>Pseudacidovorax</taxon>
    </lineage>
</organism>
<dbReference type="GO" id="GO:0005524">
    <property type="term" value="F:ATP binding"/>
    <property type="evidence" value="ECO:0007669"/>
    <property type="project" value="UniProtKB-UniRule"/>
</dbReference>
<keyword evidence="20" id="KW-1185">Reference proteome</keyword>
<evidence type="ECO:0000313" key="19">
    <source>
        <dbReference type="EMBL" id="RDI21406.1"/>
    </source>
</evidence>
<keyword evidence="15" id="KW-0175">Coiled coil</keyword>
<dbReference type="HAMAP" id="MF_00204">
    <property type="entry name" value="UvrB"/>
    <property type="match status" value="1"/>
</dbReference>
<dbReference type="GO" id="GO:0016887">
    <property type="term" value="F:ATP hydrolysis activity"/>
    <property type="evidence" value="ECO:0007669"/>
    <property type="project" value="InterPro"/>
</dbReference>
<dbReference type="PROSITE" id="PS50151">
    <property type="entry name" value="UVR"/>
    <property type="match status" value="1"/>
</dbReference>